<dbReference type="AlphaFoldDB" id="A0A6G4EJR0"/>
<accession>A0A6G4EJR0</accession>
<proteinExistence type="predicted"/>
<comment type="caution">
    <text evidence="1">The sequence shown here is derived from an EMBL/GenBank/DDBJ whole genome shotgun (WGS) entry which is preliminary data.</text>
</comment>
<name>A0A6G4EJR0_CLOBO</name>
<organism evidence="1">
    <name type="scientific">Clostridium botulinum</name>
    <dbReference type="NCBI Taxonomy" id="1491"/>
    <lineage>
        <taxon>Bacteria</taxon>
        <taxon>Bacillati</taxon>
        <taxon>Bacillota</taxon>
        <taxon>Clostridia</taxon>
        <taxon>Eubacteriales</taxon>
        <taxon>Clostridiaceae</taxon>
        <taxon>Clostridium</taxon>
    </lineage>
</organism>
<dbReference type="EMBL" id="SWRL01000023">
    <property type="protein sequence ID" value="NFH63449.1"/>
    <property type="molecule type" value="Genomic_DNA"/>
</dbReference>
<sequence>FNFIKNNINIFNNKKQGIIGGESYVRYIP</sequence>
<evidence type="ECO:0000313" key="1">
    <source>
        <dbReference type="EMBL" id="NFH63449.1"/>
    </source>
</evidence>
<gene>
    <name evidence="1" type="ORF">FC962_16485</name>
</gene>
<reference evidence="1" key="1">
    <citation type="submission" date="2019-04" db="EMBL/GenBank/DDBJ databases">
        <title>Genome sequencing of Clostridium botulinum Groups I-IV and Clostridium butyricum.</title>
        <authorList>
            <person name="Brunt J."/>
            <person name="Van Vliet A.H.M."/>
            <person name="Stringer S.C."/>
            <person name="Carter A.T."/>
            <person name="Peck M.W."/>
        </authorList>
    </citation>
    <scope>NUCLEOTIDE SEQUENCE</scope>
    <source>
        <strain evidence="1">IFR 15/031</strain>
    </source>
</reference>
<dbReference type="GO" id="GO:0016829">
    <property type="term" value="F:lyase activity"/>
    <property type="evidence" value="ECO:0007669"/>
    <property type="project" value="UniProtKB-KW"/>
</dbReference>
<feature type="non-terminal residue" evidence="1">
    <location>
        <position position="1"/>
    </location>
</feature>
<keyword evidence="1" id="KW-0456">Lyase</keyword>
<protein>
    <submittedName>
        <fullName evidence="1">Adenylosuccinate lyase</fullName>
    </submittedName>
</protein>